<keyword evidence="4" id="KW-1185">Reference proteome</keyword>
<feature type="domain" description="C2H2-type" evidence="2">
    <location>
        <begin position="15"/>
        <end position="37"/>
    </location>
</feature>
<dbReference type="PANTHER" id="PTHR47251">
    <property type="entry name" value="FINGER DOMAIN PROTEIN, PUTATIVE (AFU_ORTHOLOGUE AFUA_3G04180)-RELATED"/>
    <property type="match status" value="1"/>
</dbReference>
<name>A0A2C5YZV4_9HYPO</name>
<evidence type="ECO:0000256" key="1">
    <source>
        <dbReference type="SAM" id="MobiDB-lite"/>
    </source>
</evidence>
<dbReference type="PANTHER" id="PTHR47251:SF1">
    <property type="entry name" value="FINGER DOMAIN PROTEIN, PUTATIVE (AFU_ORTHOLOGUE AFUA_3G04180)-RELATED"/>
    <property type="match status" value="1"/>
</dbReference>
<gene>
    <name evidence="3" type="ORF">CDD82_5629</name>
</gene>
<feature type="compositionally biased region" description="Basic and acidic residues" evidence="1">
    <location>
        <begin position="150"/>
        <end position="161"/>
    </location>
</feature>
<evidence type="ECO:0000313" key="4">
    <source>
        <dbReference type="Proteomes" id="UP000224854"/>
    </source>
</evidence>
<dbReference type="Proteomes" id="UP000224854">
    <property type="component" value="Unassembled WGS sequence"/>
</dbReference>
<comment type="caution">
    <text evidence="3">The sequence shown here is derived from an EMBL/GenBank/DDBJ whole genome shotgun (WGS) entry which is preliminary data.</text>
</comment>
<dbReference type="EMBL" id="NJEU01000528">
    <property type="protein sequence ID" value="PHH73143.1"/>
    <property type="molecule type" value="Genomic_DNA"/>
</dbReference>
<proteinExistence type="predicted"/>
<dbReference type="OrthoDB" id="4822at2759"/>
<organism evidence="3 4">
    <name type="scientific">Ophiocordyceps australis</name>
    <dbReference type="NCBI Taxonomy" id="1399860"/>
    <lineage>
        <taxon>Eukaryota</taxon>
        <taxon>Fungi</taxon>
        <taxon>Dikarya</taxon>
        <taxon>Ascomycota</taxon>
        <taxon>Pezizomycotina</taxon>
        <taxon>Sordariomycetes</taxon>
        <taxon>Hypocreomycetidae</taxon>
        <taxon>Hypocreales</taxon>
        <taxon>Ophiocordycipitaceae</taxon>
        <taxon>Ophiocordyceps</taxon>
    </lineage>
</organism>
<reference evidence="3 4" key="1">
    <citation type="submission" date="2017-06" db="EMBL/GenBank/DDBJ databases">
        <title>Ant-infecting Ophiocordyceps genomes reveal a high diversity of potential behavioral manipulation genes and a possible major role for enterotoxins.</title>
        <authorList>
            <person name="De Bekker C."/>
            <person name="Evans H.C."/>
            <person name="Brachmann A."/>
            <person name="Hughes D.P."/>
        </authorList>
    </citation>
    <scope>NUCLEOTIDE SEQUENCE [LARGE SCALE GENOMIC DNA]</scope>
    <source>
        <strain evidence="3 4">1348a</strain>
    </source>
</reference>
<dbReference type="PROSITE" id="PS00028">
    <property type="entry name" value="ZINC_FINGER_C2H2_1"/>
    <property type="match status" value="1"/>
</dbReference>
<protein>
    <recommendedName>
        <fullName evidence="2">C2H2-type domain-containing protein</fullName>
    </recommendedName>
</protein>
<sequence length="161" mass="17231">MAPASAASAQRPFYCALCQKGYARMHEYDAHLGSYDHSHKQRLRDMKLMVRDPAAGARARRAEAKADGITPLKIDGDANAAPSSGAAAAAPLKMAKFKRTGFKSAFGPKDDGQTAATAAPVETAPAKVEASISVPAFRISTEDSDTDQQAYEHYDPRYPTD</sequence>
<dbReference type="AlphaFoldDB" id="A0A2C5YZV4"/>
<evidence type="ECO:0000313" key="3">
    <source>
        <dbReference type="EMBL" id="PHH73143.1"/>
    </source>
</evidence>
<feature type="compositionally biased region" description="Low complexity" evidence="1">
    <location>
        <begin position="115"/>
        <end position="130"/>
    </location>
</feature>
<feature type="region of interest" description="Disordered" evidence="1">
    <location>
        <begin position="105"/>
        <end position="161"/>
    </location>
</feature>
<dbReference type="InterPro" id="IPR013087">
    <property type="entry name" value="Znf_C2H2_type"/>
</dbReference>
<accession>A0A2C5YZV4</accession>
<evidence type="ECO:0000259" key="2">
    <source>
        <dbReference type="PROSITE" id="PS00028"/>
    </source>
</evidence>